<gene>
    <name evidence="5" type="ORF">KLA_08031</name>
</gene>
<keyword evidence="6" id="KW-1185">Reference proteome</keyword>
<evidence type="ECO:0000313" key="5">
    <source>
        <dbReference type="EMBL" id="EWH13732.1"/>
    </source>
</evidence>
<evidence type="ECO:0000256" key="3">
    <source>
        <dbReference type="ARBA" id="ARBA00022840"/>
    </source>
</evidence>
<dbReference type="RefSeq" id="WP_034644931.1">
    <property type="nucleotide sequence ID" value="NZ_ARZX01000008.1"/>
</dbReference>
<dbReference type="PANTHER" id="PTHR43553">
    <property type="entry name" value="HEAVY METAL TRANSPORTER"/>
    <property type="match status" value="1"/>
</dbReference>
<dbReference type="Gene3D" id="3.40.50.300">
    <property type="entry name" value="P-loop containing nucleotide triphosphate hydrolases"/>
    <property type="match status" value="2"/>
</dbReference>
<evidence type="ECO:0000313" key="6">
    <source>
        <dbReference type="Proteomes" id="UP000019275"/>
    </source>
</evidence>
<proteinExistence type="predicted"/>
<comment type="caution">
    <text evidence="5">The sequence shown here is derived from an EMBL/GenBank/DDBJ whole genome shotgun (WGS) entry which is preliminary data.</text>
</comment>
<dbReference type="SUPFAM" id="SSF52540">
    <property type="entry name" value="P-loop containing nucleoside triphosphate hydrolases"/>
    <property type="match status" value="2"/>
</dbReference>
<dbReference type="Proteomes" id="UP000019275">
    <property type="component" value="Unassembled WGS sequence"/>
</dbReference>
<reference evidence="5 6" key="1">
    <citation type="journal article" date="2014" name="Genome Announc.">
        <title>Draft Genome Sequence of the Carrageenan-Degrading Bacterium Cellulophaga sp. Strain KL-A, Isolated from Decaying Marine Algae.</title>
        <authorList>
            <person name="Shan D."/>
            <person name="Ying J."/>
            <person name="Li X."/>
            <person name="Gao Z."/>
            <person name="Wei G."/>
            <person name="Shao Z."/>
        </authorList>
    </citation>
    <scope>NUCLEOTIDE SEQUENCE [LARGE SCALE GENOMIC DNA]</scope>
    <source>
        <strain evidence="5 6">KL-A</strain>
    </source>
</reference>
<dbReference type="SMART" id="SM00382">
    <property type="entry name" value="AAA"/>
    <property type="match status" value="1"/>
</dbReference>
<dbReference type="InterPro" id="IPR050095">
    <property type="entry name" value="ECF_ABC_transporter_ATP-bd"/>
</dbReference>
<accession>A0ABN0RPB5</accession>
<dbReference type="PANTHER" id="PTHR43553:SF3">
    <property type="entry name" value="ABC TRANSPORTER ATP-BINDING PROTEIN MODF"/>
    <property type="match status" value="1"/>
</dbReference>
<evidence type="ECO:0000256" key="2">
    <source>
        <dbReference type="ARBA" id="ARBA00022741"/>
    </source>
</evidence>
<feature type="domain" description="ABC transporter" evidence="4">
    <location>
        <begin position="187"/>
        <end position="412"/>
    </location>
</feature>
<keyword evidence="3" id="KW-0067">ATP-binding</keyword>
<keyword evidence="2" id="KW-0547">Nucleotide-binding</keyword>
<protein>
    <submittedName>
        <fullName evidence="5">ABC transporter-like protein</fullName>
    </submittedName>
</protein>
<name>A0ABN0RPB5_9FLAO</name>
<dbReference type="EMBL" id="ARZX01000008">
    <property type="protein sequence ID" value="EWH13732.1"/>
    <property type="molecule type" value="Genomic_DNA"/>
</dbReference>
<evidence type="ECO:0000259" key="4">
    <source>
        <dbReference type="PROSITE" id="PS50893"/>
    </source>
</evidence>
<dbReference type="InterPro" id="IPR003439">
    <property type="entry name" value="ABC_transporter-like_ATP-bd"/>
</dbReference>
<keyword evidence="1" id="KW-0813">Transport</keyword>
<dbReference type="InterPro" id="IPR003593">
    <property type="entry name" value="AAA+_ATPase"/>
</dbReference>
<dbReference type="Pfam" id="PF00005">
    <property type="entry name" value="ABC_tran"/>
    <property type="match status" value="1"/>
</dbReference>
<organism evidence="5 6">
    <name type="scientific">Cellulophaga geojensis KL-A</name>
    <dbReference type="NCBI Taxonomy" id="1328323"/>
    <lineage>
        <taxon>Bacteria</taxon>
        <taxon>Pseudomonadati</taxon>
        <taxon>Bacteroidota</taxon>
        <taxon>Flavobacteriia</taxon>
        <taxon>Flavobacteriales</taxon>
        <taxon>Flavobacteriaceae</taxon>
        <taxon>Cellulophaga</taxon>
    </lineage>
</organism>
<sequence>MQHHITIFTSNQSNTKLFIDSLSKKNNADFNFLSNKKVLFFSKAEIHKFIKEEEIHDIKTITKHTKQSLKSMSSGEQKKALLNYILTQKPEYIVLDNPYDNLDIAYQTILKKLLINISKNVNLILIISRQEDVLPVKSNIYKLHKNRLTAYSSLQAYKASRQKNTPLKTLTIPKNNNVVNYKDNELIRFKNVSVAYNNKQILNNISWSICKGDFWQLIGKNGSGKTTLLSMITGENSKGYGQELYLFGNKKGTGESIWDIKKKIGYFTPSLVDSFKGNHSLLHMVIGGFTDAIGLYTKPTETQKSEAEKWLKIAQLSTLKNKLFNEATVGQQRLAMLLRAIVKQPLLLILDEPTAGLDDESATLFISLVNQIASNKQTAIVFVSHRKEPNLEPRSILELQITPNGSNAKRLK</sequence>
<evidence type="ECO:0000256" key="1">
    <source>
        <dbReference type="ARBA" id="ARBA00022448"/>
    </source>
</evidence>
<dbReference type="PROSITE" id="PS50893">
    <property type="entry name" value="ABC_TRANSPORTER_2"/>
    <property type="match status" value="1"/>
</dbReference>
<dbReference type="InterPro" id="IPR027417">
    <property type="entry name" value="P-loop_NTPase"/>
</dbReference>